<dbReference type="Pfam" id="PF13181">
    <property type="entry name" value="TPR_8"/>
    <property type="match status" value="1"/>
</dbReference>
<organism evidence="2 3">
    <name type="scientific">Azospirillum cavernae</name>
    <dbReference type="NCBI Taxonomy" id="2320860"/>
    <lineage>
        <taxon>Bacteria</taxon>
        <taxon>Pseudomonadati</taxon>
        <taxon>Pseudomonadota</taxon>
        <taxon>Alphaproteobacteria</taxon>
        <taxon>Rhodospirillales</taxon>
        <taxon>Azospirillaceae</taxon>
        <taxon>Azospirillum</taxon>
    </lineage>
</organism>
<accession>A0A418VMW4</accession>
<dbReference type="Gene3D" id="1.25.40.10">
    <property type="entry name" value="Tetratricopeptide repeat domain"/>
    <property type="match status" value="1"/>
</dbReference>
<dbReference type="EMBL" id="QYUL01000005">
    <property type="protein sequence ID" value="RJF77485.1"/>
    <property type="molecule type" value="Genomic_DNA"/>
</dbReference>
<feature type="repeat" description="TPR" evidence="1">
    <location>
        <begin position="140"/>
        <end position="173"/>
    </location>
</feature>
<dbReference type="RefSeq" id="WP_119833928.1">
    <property type="nucleotide sequence ID" value="NZ_QYUL01000005.1"/>
</dbReference>
<dbReference type="PANTHER" id="PTHR44809">
    <property type="match status" value="1"/>
</dbReference>
<dbReference type="PANTHER" id="PTHR44809:SF1">
    <property type="entry name" value="PROTEIN O-MANNOSYL-TRANSFERASE TMTC1"/>
    <property type="match status" value="1"/>
</dbReference>
<keyword evidence="2" id="KW-0808">Transferase</keyword>
<dbReference type="Pfam" id="PF13374">
    <property type="entry name" value="TPR_10"/>
    <property type="match status" value="1"/>
</dbReference>
<dbReference type="SMART" id="SM00028">
    <property type="entry name" value="TPR"/>
    <property type="match status" value="4"/>
</dbReference>
<name>A0A418VMW4_9PROT</name>
<feature type="repeat" description="TPR" evidence="1">
    <location>
        <begin position="72"/>
        <end position="105"/>
    </location>
</feature>
<dbReference type="InterPro" id="IPR011990">
    <property type="entry name" value="TPR-like_helical_dom_sf"/>
</dbReference>
<proteinExistence type="predicted"/>
<gene>
    <name evidence="2" type="ORF">D3877_27295</name>
</gene>
<dbReference type="InterPro" id="IPR019734">
    <property type="entry name" value="TPR_rpt"/>
</dbReference>
<dbReference type="Proteomes" id="UP000283458">
    <property type="component" value="Unassembled WGS sequence"/>
</dbReference>
<sequence>MATLLDALDAAVNHHMAGRTDAAERHYRLILGADPAQPDALHLFGVLRAQTGAPALAVVAITRSLRARPAAAQPWAHLGAALRAAERLEDAETALRRALALDPASADALDALGATLHGLARYPQARGWLLRADALRPGHAETLLNLGTVLRDQRHFAEAELCFDRVLTAQPTHAGAQLARAVGRLVRGDLRVGWEGFEHRWRRFSTPPWAGEPLNGATILLHMEQGFGDAMQFVRYAPLVAQAGGRVVIEASPALFRLFQASFDPSIQVLVRGPEPPPHDRHCPLMSLPRAFATDLSSIPAAIPYLAPERGDRNRWRDQLATGPEGLRVGLVWAGNPRHRNDRNRSLPVTALRPLLGIPGVRFFNLQAGEARGELSALAPGSFEDPMERVRDFADTGAILANLDMLISVDTAIVHLAGAMGVPAWLLLPYAPDWRWLLDRADSPWYPSLRLFRQPRPGDWATMIGTVTAVLKALARQTTPRQTANPA</sequence>
<dbReference type="SUPFAM" id="SSF48452">
    <property type="entry name" value="TPR-like"/>
    <property type="match status" value="1"/>
</dbReference>
<dbReference type="SUPFAM" id="SSF53756">
    <property type="entry name" value="UDP-Glycosyltransferase/glycogen phosphorylase"/>
    <property type="match status" value="1"/>
</dbReference>
<keyword evidence="1" id="KW-0802">TPR repeat</keyword>
<dbReference type="AlphaFoldDB" id="A0A418VMW4"/>
<reference evidence="2 3" key="1">
    <citation type="submission" date="2018-09" db="EMBL/GenBank/DDBJ databases">
        <authorList>
            <person name="Zhu H."/>
        </authorList>
    </citation>
    <scope>NUCLEOTIDE SEQUENCE [LARGE SCALE GENOMIC DNA]</scope>
    <source>
        <strain evidence="2 3">K2W22B-5</strain>
    </source>
</reference>
<evidence type="ECO:0000256" key="1">
    <source>
        <dbReference type="PROSITE-ProRule" id="PRU00339"/>
    </source>
</evidence>
<protein>
    <submittedName>
        <fullName evidence="2">Glycosyltransferase</fullName>
    </submittedName>
</protein>
<dbReference type="InterPro" id="IPR052943">
    <property type="entry name" value="TMTC_O-mannosyl-trnsfr"/>
</dbReference>
<dbReference type="GO" id="GO:0016740">
    <property type="term" value="F:transferase activity"/>
    <property type="evidence" value="ECO:0007669"/>
    <property type="project" value="UniProtKB-KW"/>
</dbReference>
<evidence type="ECO:0000313" key="3">
    <source>
        <dbReference type="Proteomes" id="UP000283458"/>
    </source>
</evidence>
<keyword evidence="3" id="KW-1185">Reference proteome</keyword>
<comment type="caution">
    <text evidence="2">The sequence shown here is derived from an EMBL/GenBank/DDBJ whole genome shotgun (WGS) entry which is preliminary data.</text>
</comment>
<evidence type="ECO:0000313" key="2">
    <source>
        <dbReference type="EMBL" id="RJF77485.1"/>
    </source>
</evidence>
<dbReference type="OrthoDB" id="9778733at2"/>
<dbReference type="PROSITE" id="PS50005">
    <property type="entry name" value="TPR"/>
    <property type="match status" value="2"/>
</dbReference>
<dbReference type="Gene3D" id="3.40.50.2000">
    <property type="entry name" value="Glycogen Phosphorylase B"/>
    <property type="match status" value="1"/>
</dbReference>